<feature type="compositionally biased region" description="Polar residues" evidence="1">
    <location>
        <begin position="175"/>
        <end position="209"/>
    </location>
</feature>
<organism evidence="2 3">
    <name type="scientific">Phytobacter ursingii</name>
    <dbReference type="NCBI Taxonomy" id="1972431"/>
    <lineage>
        <taxon>Bacteria</taxon>
        <taxon>Pseudomonadati</taxon>
        <taxon>Pseudomonadota</taxon>
        <taxon>Gammaproteobacteria</taxon>
        <taxon>Enterobacterales</taxon>
        <taxon>Enterobacteriaceae</taxon>
        <taxon>Phytobacter</taxon>
    </lineage>
</organism>
<accession>A0AB35RIL9</accession>
<dbReference type="Proteomes" id="UP001286589">
    <property type="component" value="Unassembled WGS sequence"/>
</dbReference>
<comment type="caution">
    <text evidence="2">The sequence shown here is derived from an EMBL/GenBank/DDBJ whole genome shotgun (WGS) entry which is preliminary data.</text>
</comment>
<evidence type="ECO:0000313" key="2">
    <source>
        <dbReference type="EMBL" id="MDV2861858.1"/>
    </source>
</evidence>
<sequence length="271" mass="28777">MSILSLNTNAIFNAIGGGSPLSIINSVLGSSYVIRYNGTSDVALEFSGMASIQPGGRASITNAPVEAGKYQSINKVREPRRIRCAVVITGLTGYSGSIPDIFSFTLTSQSDALRTIQVMLRTTGIYDIETPKETLESFDLVDYSYDVDSQRGITMLTVYLEFQEVIQQMEVILSGPQSNNKPTNDSISTSNTGVGSSLKQSNSTPSTVDELSKSWSSLKSSVGSLVNKVESGVSSTFQSALTTVKESAASVANGATQKATVLVQQINKAIT</sequence>
<gene>
    <name evidence="2" type="ORF">R0H02_05190</name>
</gene>
<evidence type="ECO:0000313" key="3">
    <source>
        <dbReference type="Proteomes" id="UP001286589"/>
    </source>
</evidence>
<feature type="region of interest" description="Disordered" evidence="1">
    <location>
        <begin position="175"/>
        <end position="210"/>
    </location>
</feature>
<reference evidence="2 3" key="1">
    <citation type="submission" date="2023-10" db="EMBL/GenBank/DDBJ databases">
        <title>Phytobacter spp. The emergence of a new genus of hospital-origin enterobacteria encoding carbapenemases in Argentina.</title>
        <authorList>
            <person name="Vay C."/>
            <person name="Almuzara M."/>
            <person name="Traglia G.M."/>
            <person name="Campos J."/>
        </authorList>
    </citation>
    <scope>NUCLEOTIDE SEQUENCE [LARGE SCALE GENOMIC DNA]</scope>
    <source>
        <strain evidence="2 3">CVMA36</strain>
    </source>
</reference>
<keyword evidence="3" id="KW-1185">Reference proteome</keyword>
<dbReference type="RefSeq" id="WP_317101432.1">
    <property type="nucleotide sequence ID" value="NZ_JAWJAC010000003.1"/>
</dbReference>
<dbReference type="AlphaFoldDB" id="A0AB35RIL9"/>
<dbReference type="EMBL" id="JAWJAC010000003">
    <property type="protein sequence ID" value="MDV2861858.1"/>
    <property type="molecule type" value="Genomic_DNA"/>
</dbReference>
<protein>
    <submittedName>
        <fullName evidence="2">Uncharacterized protein</fullName>
    </submittedName>
</protein>
<name>A0AB35RIL9_9ENTR</name>
<proteinExistence type="predicted"/>
<evidence type="ECO:0000256" key="1">
    <source>
        <dbReference type="SAM" id="MobiDB-lite"/>
    </source>
</evidence>